<dbReference type="EMBL" id="VJMH01005103">
    <property type="protein sequence ID" value="KAF0701005.1"/>
    <property type="molecule type" value="Genomic_DNA"/>
</dbReference>
<feature type="compositionally biased region" description="Low complexity" evidence="1">
    <location>
        <begin position="108"/>
        <end position="162"/>
    </location>
</feature>
<dbReference type="OrthoDB" id="74353at2759"/>
<keyword evidence="5" id="KW-1185">Reference proteome</keyword>
<organism evidence="4 5">
    <name type="scientific">Aphanomyces stellatus</name>
    <dbReference type="NCBI Taxonomy" id="120398"/>
    <lineage>
        <taxon>Eukaryota</taxon>
        <taxon>Sar</taxon>
        <taxon>Stramenopiles</taxon>
        <taxon>Oomycota</taxon>
        <taxon>Saprolegniomycetes</taxon>
        <taxon>Saprolegniales</taxon>
        <taxon>Verrucalvaceae</taxon>
        <taxon>Aphanomyces</taxon>
    </lineage>
</organism>
<dbReference type="EMBL" id="CAADRA010005124">
    <property type="protein sequence ID" value="VFT85337.1"/>
    <property type="molecule type" value="Genomic_DNA"/>
</dbReference>
<feature type="region of interest" description="Disordered" evidence="1">
    <location>
        <begin position="84"/>
        <end position="162"/>
    </location>
</feature>
<keyword evidence="2" id="KW-0732">Signal</keyword>
<evidence type="ECO:0000313" key="3">
    <source>
        <dbReference type="EMBL" id="KAF0701005.1"/>
    </source>
</evidence>
<name>A0A485KKG6_9STRA</name>
<evidence type="ECO:0000256" key="2">
    <source>
        <dbReference type="SAM" id="SignalP"/>
    </source>
</evidence>
<feature type="compositionally biased region" description="Pro residues" evidence="1">
    <location>
        <begin position="93"/>
        <end position="107"/>
    </location>
</feature>
<evidence type="ECO:0000256" key="1">
    <source>
        <dbReference type="SAM" id="MobiDB-lite"/>
    </source>
</evidence>
<dbReference type="AlphaFoldDB" id="A0A485KKG6"/>
<dbReference type="Proteomes" id="UP000332933">
    <property type="component" value="Unassembled WGS sequence"/>
</dbReference>
<evidence type="ECO:0000313" key="4">
    <source>
        <dbReference type="EMBL" id="VFT85337.1"/>
    </source>
</evidence>
<protein>
    <submittedName>
        <fullName evidence="4">Aste57867_8451 protein</fullName>
    </submittedName>
</protein>
<evidence type="ECO:0000313" key="5">
    <source>
        <dbReference type="Proteomes" id="UP000332933"/>
    </source>
</evidence>
<reference evidence="4 5" key="1">
    <citation type="submission" date="2019-03" db="EMBL/GenBank/DDBJ databases">
        <authorList>
            <person name="Gaulin E."/>
            <person name="Dumas B."/>
        </authorList>
    </citation>
    <scope>NUCLEOTIDE SEQUENCE [LARGE SCALE GENOMIC DNA]</scope>
    <source>
        <strain evidence="4">CBS 568.67</strain>
    </source>
</reference>
<sequence>MKLTLAVATVVAVSTTPTTAWTCSPPKITDWIAACDKFGTPNEKCKDMACHKALHYLVEDDVRQCYADSNMGPVTDLDKYRELDDYCHGDTPAPKPEPSPSPTPSAPSTPTSPTTFALPTTPQVPTTTTFSTPSTPSPRTTSPSPGMPTTTTPSTGSTSRPLTTTAAASTTFGPVKPPSNGCVQVSVVGDATYCIQAPICSGSGILPAGINCPKAGDLAVQDCLKTLKSYVDDVSKCVAPVDAVCKKIPSGAWGCVWNLDGGMASVVPTPAVSKPSTM</sequence>
<feature type="signal peptide" evidence="2">
    <location>
        <begin position="1"/>
        <end position="20"/>
    </location>
</feature>
<feature type="chain" id="PRO_5036116096" evidence="2">
    <location>
        <begin position="21"/>
        <end position="278"/>
    </location>
</feature>
<proteinExistence type="predicted"/>
<gene>
    <name evidence="4" type="primary">Aste57867_8451</name>
    <name evidence="3" type="ORF">As57867_008419</name>
    <name evidence="4" type="ORF">ASTE57867_8451</name>
</gene>
<reference evidence="3" key="2">
    <citation type="submission" date="2019-06" db="EMBL/GenBank/DDBJ databases">
        <title>Genomics analysis of Aphanomyces spp. identifies a new class of oomycete effector associated with host adaptation.</title>
        <authorList>
            <person name="Gaulin E."/>
        </authorList>
    </citation>
    <scope>NUCLEOTIDE SEQUENCE</scope>
    <source>
        <strain evidence="3">CBS 578.67</strain>
    </source>
</reference>
<accession>A0A485KKG6</accession>